<feature type="domain" description="Hcy-binding" evidence="8">
    <location>
        <begin position="1"/>
        <end position="311"/>
    </location>
</feature>
<dbReference type="PANTHER" id="PTHR46015:SF1">
    <property type="entry name" value="HOMOCYSTEINE S-METHYLTRANSFERASE-LIKE ISOFORM 1"/>
    <property type="match status" value="1"/>
</dbReference>
<evidence type="ECO:0000313" key="9">
    <source>
        <dbReference type="EMBL" id="KAG7301782.1"/>
    </source>
</evidence>
<keyword evidence="7" id="KW-0175">Coiled coil</keyword>
<keyword evidence="4 6" id="KW-0862">Zinc</keyword>
<dbReference type="PROSITE" id="PS50970">
    <property type="entry name" value="HCY"/>
    <property type="match status" value="1"/>
</dbReference>
<comment type="caution">
    <text evidence="9">The sequence shown here is derived from an EMBL/GenBank/DDBJ whole genome shotgun (WGS) entry which is preliminary data.</text>
</comment>
<evidence type="ECO:0000259" key="8">
    <source>
        <dbReference type="PROSITE" id="PS50970"/>
    </source>
</evidence>
<name>A0ABQ7Q959_PLUXY</name>
<evidence type="ECO:0000256" key="4">
    <source>
        <dbReference type="ARBA" id="ARBA00022833"/>
    </source>
</evidence>
<keyword evidence="3 6" id="KW-0479">Metal-binding</keyword>
<comment type="pathway">
    <text evidence="5">Amino-acid biosynthesis; L-methionine biosynthesis via de novo pathway.</text>
</comment>
<keyword evidence="2 6" id="KW-0808">Transferase</keyword>
<organism evidence="9 10">
    <name type="scientific">Plutella xylostella</name>
    <name type="common">Diamondback moth</name>
    <name type="synonym">Plutella maculipennis</name>
    <dbReference type="NCBI Taxonomy" id="51655"/>
    <lineage>
        <taxon>Eukaryota</taxon>
        <taxon>Metazoa</taxon>
        <taxon>Ecdysozoa</taxon>
        <taxon>Arthropoda</taxon>
        <taxon>Hexapoda</taxon>
        <taxon>Insecta</taxon>
        <taxon>Pterygota</taxon>
        <taxon>Neoptera</taxon>
        <taxon>Endopterygota</taxon>
        <taxon>Lepidoptera</taxon>
        <taxon>Glossata</taxon>
        <taxon>Ditrysia</taxon>
        <taxon>Yponomeutoidea</taxon>
        <taxon>Plutellidae</taxon>
        <taxon>Plutella</taxon>
    </lineage>
</organism>
<feature type="binding site" evidence="6">
    <location>
        <position position="229"/>
    </location>
    <ligand>
        <name>Zn(2+)</name>
        <dbReference type="ChEBI" id="CHEBI:29105"/>
    </ligand>
</feature>
<keyword evidence="10" id="KW-1185">Reference proteome</keyword>
<dbReference type="Gene3D" id="3.20.20.330">
    <property type="entry name" value="Homocysteine-binding-like domain"/>
    <property type="match status" value="1"/>
</dbReference>
<evidence type="ECO:0000256" key="1">
    <source>
        <dbReference type="ARBA" id="ARBA00022603"/>
    </source>
</evidence>
<evidence type="ECO:0000256" key="7">
    <source>
        <dbReference type="SAM" id="Coils"/>
    </source>
</evidence>
<dbReference type="InterPro" id="IPR003726">
    <property type="entry name" value="HCY_dom"/>
</dbReference>
<comment type="cofactor">
    <cofactor evidence="6">
        <name>Zn(2+)</name>
        <dbReference type="ChEBI" id="CHEBI:29105"/>
    </cofactor>
</comment>
<dbReference type="Pfam" id="PF02574">
    <property type="entry name" value="S-methyl_trans"/>
    <property type="match status" value="1"/>
</dbReference>
<dbReference type="NCBIfam" id="NF007020">
    <property type="entry name" value="PRK09485.1"/>
    <property type="match status" value="1"/>
</dbReference>
<gene>
    <name evidence="9" type="ORF">JYU34_014811</name>
</gene>
<dbReference type="Proteomes" id="UP000823941">
    <property type="component" value="Chromosome 19"/>
</dbReference>
<evidence type="ECO:0000313" key="10">
    <source>
        <dbReference type="Proteomes" id="UP000823941"/>
    </source>
</evidence>
<keyword evidence="1 6" id="KW-0489">Methyltransferase</keyword>
<sequence>MSEKPRITILDGGFSSQISCYVGDRVDGDPLWTARFLQTHPKEVVRAHLDFLKAGADVLLTDTYQASVPGFVRYLYLAPPEAYKLLGYAVELAKQARAKYLEEKAVSTDRIPLIAGSVGPYGAHLHDGSEYNGSYADTTSKETMIEWHRPRVQALVEAGVDLLALETIPCEKEAEALLDLLMEFPNTKAWMSFSCKDGKSLAHGEDFQTVIKKCWDSNPKQLIAMGVNCCNPHFVETLFKGVNDDRMESPIPFVVYPNSGEKYNSELGWVDRDKCDSLDTFVDKWLDLGVRYVGGCCRTYAEDISKIKKARVFGISVRKKDRDNQWKLILRDNDDLQDQNVKLKSEIAKLKKELGKNLELELKLKELDGSRASVDESYGDPIILRIALDRCREQLAVTQSSLVKITEEYADTVPRRDFDKLEAKYHDMNNLNESLRRDLDKLQQKFNRLLSLKKSTDEELTEIKDRCRELERAGTPRPQWDLCADFIGGGRDRWRQLASALSSRDILRVLLKELGPAAESDHLEHFDGLGCDPIIPPYLRYEGKVRNLRLSRREISVIINDIWLGKLESGKSLSMQDYVTKYFEDRYQQPSVRAEWAYNLCSGAEQMLDEPQVKLFWGVLHGHLSEDIYWGLRAEWHILKDNLYRQSKDDETITVDEFEKVAKTTFPLKSEVDIKNLLDVVKKQLKLKLNHNEINLDKLFYENEEGIDRVEFARELYRQRQVAQDKYIREIVAELGGKNAPNKMISVENLKRAFAIVDPAIDHIRMERNVRWAFSNKTSDIDSIAPLPLKTLASRLAAGDIERVGPRYKGAKRRIIYK</sequence>
<dbReference type="SUPFAM" id="SSF82282">
    <property type="entry name" value="Homocysteine S-methyltransferase"/>
    <property type="match status" value="1"/>
</dbReference>
<dbReference type="PANTHER" id="PTHR46015">
    <property type="entry name" value="ZGC:172121"/>
    <property type="match status" value="1"/>
</dbReference>
<evidence type="ECO:0000256" key="3">
    <source>
        <dbReference type="ARBA" id="ARBA00022723"/>
    </source>
</evidence>
<feature type="binding site" evidence="6">
    <location>
        <position position="296"/>
    </location>
    <ligand>
        <name>Zn(2+)</name>
        <dbReference type="ChEBI" id="CHEBI:29105"/>
    </ligand>
</feature>
<feature type="binding site" evidence="6">
    <location>
        <position position="297"/>
    </location>
    <ligand>
        <name>Zn(2+)</name>
        <dbReference type="ChEBI" id="CHEBI:29105"/>
    </ligand>
</feature>
<proteinExistence type="predicted"/>
<reference evidence="9 10" key="1">
    <citation type="submission" date="2021-06" db="EMBL/GenBank/DDBJ databases">
        <title>A haploid diamondback moth (Plutella xylostella L.) genome assembly resolves 31 chromosomes and identifies a diamide resistance mutation.</title>
        <authorList>
            <person name="Ward C.M."/>
            <person name="Perry K.D."/>
            <person name="Baker G."/>
            <person name="Powis K."/>
            <person name="Heckel D.G."/>
            <person name="Baxter S.W."/>
        </authorList>
    </citation>
    <scope>NUCLEOTIDE SEQUENCE [LARGE SCALE GENOMIC DNA]</scope>
    <source>
        <strain evidence="9 10">LV</strain>
        <tissue evidence="9">Single pupa</tissue>
    </source>
</reference>
<protein>
    <recommendedName>
        <fullName evidence="8">Hcy-binding domain-containing protein</fullName>
    </recommendedName>
</protein>
<evidence type="ECO:0000256" key="6">
    <source>
        <dbReference type="PROSITE-ProRule" id="PRU00333"/>
    </source>
</evidence>
<evidence type="ECO:0000256" key="5">
    <source>
        <dbReference type="ARBA" id="ARBA00034478"/>
    </source>
</evidence>
<evidence type="ECO:0000256" key="2">
    <source>
        <dbReference type="ARBA" id="ARBA00022679"/>
    </source>
</evidence>
<dbReference type="EMBL" id="JAHIBW010000019">
    <property type="protein sequence ID" value="KAG7301782.1"/>
    <property type="molecule type" value="Genomic_DNA"/>
</dbReference>
<dbReference type="InterPro" id="IPR036589">
    <property type="entry name" value="HCY_dom_sf"/>
</dbReference>
<feature type="coiled-coil region" evidence="7">
    <location>
        <begin position="418"/>
        <end position="473"/>
    </location>
</feature>
<accession>A0ABQ7Q959</accession>
<dbReference type="InterPro" id="IPR051486">
    <property type="entry name" value="Hcy_S-methyltransferase"/>
</dbReference>